<dbReference type="Pfam" id="PF13490">
    <property type="entry name" value="zf-HC2"/>
    <property type="match status" value="1"/>
</dbReference>
<keyword evidence="1" id="KW-0472">Membrane</keyword>
<dbReference type="Pfam" id="PF02635">
    <property type="entry name" value="DsrE"/>
    <property type="match status" value="1"/>
</dbReference>
<reference evidence="3 4" key="1">
    <citation type="submission" date="2019-08" db="EMBL/GenBank/DDBJ databases">
        <title>Pelomicrobium methylotrophicum gen. nov., sp. nov. a moderately thermophilic, facultatively anaerobic, lithoautotrophic and methylotrophic bacterium isolated from a terrestrial mud volcano.</title>
        <authorList>
            <person name="Slobodkina G.B."/>
            <person name="Merkel A.Y."/>
            <person name="Slobodkin A.I."/>
        </authorList>
    </citation>
    <scope>NUCLEOTIDE SEQUENCE [LARGE SCALE GENOMIC DNA]</scope>
    <source>
        <strain evidence="3 4">SM250</strain>
    </source>
</reference>
<feature type="domain" description="Putative zinc-finger" evidence="2">
    <location>
        <begin position="3"/>
        <end position="37"/>
    </location>
</feature>
<dbReference type="RefSeq" id="WP_147799012.1">
    <property type="nucleotide sequence ID" value="NZ_VPFL01000004.1"/>
</dbReference>
<evidence type="ECO:0000313" key="3">
    <source>
        <dbReference type="EMBL" id="TXF12930.1"/>
    </source>
</evidence>
<evidence type="ECO:0000256" key="1">
    <source>
        <dbReference type="SAM" id="Phobius"/>
    </source>
</evidence>
<dbReference type="InterPro" id="IPR027396">
    <property type="entry name" value="DsrEFH-like"/>
</dbReference>
<sequence>MNCRQAQSLLHAYLDGELDLVASLELEQHVAHCPACRSRQAAGIALKEAIARSAARRKAPARLVRTVCRQSENLGHGDSGGRRRWLLPVAVPTLGAVLALAVWLGVLRPGEAPVSAPAPEKVVYHINDSRNAATALRNLSNHLEQSPNARIVVVAHNDGVDFLLQGARDSEGKPFVAMVSELKARGVDFRVCGNTLTRRHIDPTRLIPQATLVPSGVAEIARLQIQEGFRYLKP</sequence>
<accession>A0A5C7EX39</accession>
<dbReference type="PANTHER" id="PTHR37691">
    <property type="entry name" value="BLR3518 PROTEIN"/>
    <property type="match status" value="1"/>
</dbReference>
<dbReference type="Gene3D" id="3.40.1260.10">
    <property type="entry name" value="DsrEFH-like"/>
    <property type="match status" value="1"/>
</dbReference>
<proteinExistence type="predicted"/>
<dbReference type="PANTHER" id="PTHR37691:SF1">
    <property type="entry name" value="BLR3518 PROTEIN"/>
    <property type="match status" value="1"/>
</dbReference>
<comment type="caution">
    <text evidence="3">The sequence shown here is derived from an EMBL/GenBank/DDBJ whole genome shotgun (WGS) entry which is preliminary data.</text>
</comment>
<dbReference type="EMBL" id="VPFL01000004">
    <property type="protein sequence ID" value="TXF12930.1"/>
    <property type="molecule type" value="Genomic_DNA"/>
</dbReference>
<protein>
    <recommendedName>
        <fullName evidence="2">Putative zinc-finger domain-containing protein</fullName>
    </recommendedName>
</protein>
<keyword evidence="4" id="KW-1185">Reference proteome</keyword>
<dbReference type="OrthoDB" id="8776505at2"/>
<organism evidence="3 4">
    <name type="scientific">Pelomicrobium methylotrophicum</name>
    <dbReference type="NCBI Taxonomy" id="2602750"/>
    <lineage>
        <taxon>Bacteria</taxon>
        <taxon>Pseudomonadati</taxon>
        <taxon>Pseudomonadota</taxon>
        <taxon>Hydrogenophilia</taxon>
        <taxon>Hydrogenophilia incertae sedis</taxon>
        <taxon>Pelomicrobium</taxon>
    </lineage>
</organism>
<name>A0A5C7EX39_9PROT</name>
<dbReference type="Gene3D" id="1.10.10.1320">
    <property type="entry name" value="Anti-sigma factor, zinc-finger domain"/>
    <property type="match status" value="1"/>
</dbReference>
<dbReference type="AlphaFoldDB" id="A0A5C7EX39"/>
<gene>
    <name evidence="3" type="ORF">FR698_04000</name>
</gene>
<keyword evidence="1" id="KW-0812">Transmembrane</keyword>
<dbReference type="SUPFAM" id="SSF75169">
    <property type="entry name" value="DsrEFH-like"/>
    <property type="match status" value="1"/>
</dbReference>
<dbReference type="InterPro" id="IPR003787">
    <property type="entry name" value="Sulphur_relay_DsrE/F-like"/>
</dbReference>
<evidence type="ECO:0000259" key="2">
    <source>
        <dbReference type="Pfam" id="PF13490"/>
    </source>
</evidence>
<dbReference type="InParanoid" id="A0A5C7EX39"/>
<keyword evidence="1" id="KW-1133">Transmembrane helix</keyword>
<evidence type="ECO:0000313" key="4">
    <source>
        <dbReference type="Proteomes" id="UP000321201"/>
    </source>
</evidence>
<feature type="transmembrane region" description="Helical" evidence="1">
    <location>
        <begin position="85"/>
        <end position="106"/>
    </location>
</feature>
<dbReference type="InterPro" id="IPR027383">
    <property type="entry name" value="Znf_put"/>
</dbReference>
<dbReference type="Proteomes" id="UP000321201">
    <property type="component" value="Unassembled WGS sequence"/>
</dbReference>
<dbReference type="InterPro" id="IPR041916">
    <property type="entry name" value="Anti_sigma_zinc_sf"/>
</dbReference>